<evidence type="ECO:0008006" key="3">
    <source>
        <dbReference type="Google" id="ProtNLM"/>
    </source>
</evidence>
<reference evidence="1 2" key="1">
    <citation type="journal article" date="2009" name="J. Bacteriol.">
        <title>Complete genome sequence of Macrococcus caseolyticus strain JCSCS5402, reflecting the ancestral genome of the human-pathogenic staphylococci.</title>
        <authorList>
            <person name="Baba T."/>
            <person name="Kuwahara-Arai K."/>
            <person name="Uchiyama I."/>
            <person name="Takeuchi F."/>
            <person name="Ito T."/>
            <person name="Hiramatsu K."/>
        </authorList>
    </citation>
    <scope>NUCLEOTIDE SEQUENCE [LARGE SCALE GENOMIC DNA]</scope>
    <source>
        <strain evidence="1 2">JCSC5402</strain>
    </source>
</reference>
<protein>
    <recommendedName>
        <fullName evidence="3">DUF771 domain-containing protein</fullName>
    </recommendedName>
</protein>
<dbReference type="InterPro" id="IPR008489">
    <property type="entry name" value="DUF771"/>
</dbReference>
<dbReference type="OrthoDB" id="2187161at2"/>
<proteinExistence type="predicted"/>
<dbReference type="KEGG" id="mcl:MCCL_1542"/>
<dbReference type="RefSeq" id="WP_012657445.1">
    <property type="nucleotide sequence ID" value="NC_011999.1"/>
</dbReference>
<dbReference type="AlphaFoldDB" id="B9E7T1"/>
<gene>
    <name evidence="1" type="ordered locus">MCCL_1542</name>
</gene>
<dbReference type="Pfam" id="PF05595">
    <property type="entry name" value="DUF771"/>
    <property type="match status" value="1"/>
</dbReference>
<dbReference type="EMBL" id="AP009484">
    <property type="protein sequence ID" value="BAH18249.1"/>
    <property type="molecule type" value="Genomic_DNA"/>
</dbReference>
<accession>B9E7T1</accession>
<dbReference type="Proteomes" id="UP000001383">
    <property type="component" value="Chromosome"/>
</dbReference>
<name>B9E7T1_MACCJ</name>
<evidence type="ECO:0000313" key="2">
    <source>
        <dbReference type="Proteomes" id="UP000001383"/>
    </source>
</evidence>
<sequence>MQSLNVTINIPSDLVVVPKKEYEELLIAVDKSPKWWTMEDLEEKLQRERKWIIKHLIKDNVIGQHIATMTLFPPPGGHYRFDAKRLNKFIDENFDLIKERLE</sequence>
<dbReference type="eggNOG" id="COG4707">
    <property type="taxonomic scope" value="Bacteria"/>
</dbReference>
<organism evidence="1 2">
    <name type="scientific">Macrococcus caseolyticus (strain JCSC5402)</name>
    <name type="common">Macrococcoides caseolyticum</name>
    <dbReference type="NCBI Taxonomy" id="458233"/>
    <lineage>
        <taxon>Bacteria</taxon>
        <taxon>Bacillati</taxon>
        <taxon>Bacillota</taxon>
        <taxon>Bacilli</taxon>
        <taxon>Bacillales</taxon>
        <taxon>Staphylococcaceae</taxon>
        <taxon>Macrococcoides</taxon>
    </lineage>
</organism>
<evidence type="ECO:0000313" key="1">
    <source>
        <dbReference type="EMBL" id="BAH18249.1"/>
    </source>
</evidence>
<dbReference type="HOGENOM" id="CLU_159117_1_0_9"/>